<dbReference type="PROSITE" id="PS51671">
    <property type="entry name" value="ACT"/>
    <property type="match status" value="1"/>
</dbReference>
<dbReference type="InterPro" id="IPR002912">
    <property type="entry name" value="ACT_dom"/>
</dbReference>
<gene>
    <name evidence="2" type="ORF">N24_1366</name>
</gene>
<name>A0A169RVE0_9CORY</name>
<organism evidence="2 3">
    <name type="scientific">Corynebacterium suranareeae</name>
    <dbReference type="NCBI Taxonomy" id="2506452"/>
    <lineage>
        <taxon>Bacteria</taxon>
        <taxon>Bacillati</taxon>
        <taxon>Actinomycetota</taxon>
        <taxon>Actinomycetes</taxon>
        <taxon>Mycobacteriales</taxon>
        <taxon>Corynebacteriaceae</taxon>
        <taxon>Corynebacterium</taxon>
    </lineage>
</organism>
<keyword evidence="3" id="KW-1185">Reference proteome</keyword>
<accession>A0A169RVE0</accession>
<feature type="domain" description="ACT" evidence="1">
    <location>
        <begin position="4"/>
        <end position="81"/>
    </location>
</feature>
<dbReference type="EMBL" id="AP017369">
    <property type="protein sequence ID" value="BAU95628.1"/>
    <property type="molecule type" value="Genomic_DNA"/>
</dbReference>
<protein>
    <recommendedName>
        <fullName evidence="1">ACT domain-containing protein</fullName>
    </recommendedName>
</protein>
<reference evidence="2 3" key="1">
    <citation type="submission" date="2016-02" db="EMBL/GenBank/DDBJ databases">
        <title>Corynebacterium glutamicum N24 whole genome sequencing project.</title>
        <authorList>
            <person name="Matsutani M."/>
            <person name="Nangtapong N."/>
            <person name="Yakushi T."/>
            <person name="Matsushita K."/>
        </authorList>
    </citation>
    <scope>NUCLEOTIDE SEQUENCE [LARGE SCALE GENOMIC DNA]</scope>
    <source>
        <strain evidence="2 3">N24</strain>
    </source>
</reference>
<evidence type="ECO:0000313" key="2">
    <source>
        <dbReference type="EMBL" id="BAU95628.1"/>
    </source>
</evidence>
<sequence length="224" mass="23877">MSFLIRVLLSDTPGSLALLAEALGIVEANIQSVDVVERFPNGTVMDDLVISIPRDVMADTIITAAEEVEGVEIDSIRPFSGTVDRRGQIQMLASVAHQRHDITKAMEEMVDVIPKTMTSGWAIVIDLKGSITRIAGSLAAPADDGTVPLNIELTEARMLTPQNDPWVPETWTLLDSSLAIAPIGKHGLALIIGRPGGPDFLASEVEHLGQLGDIIGAMLPKQAS</sequence>
<dbReference type="KEGG" id="csur:N24_1366"/>
<dbReference type="AlphaFoldDB" id="A0A169RVE0"/>
<proteinExistence type="predicted"/>
<evidence type="ECO:0000259" key="1">
    <source>
        <dbReference type="PROSITE" id="PS51671"/>
    </source>
</evidence>
<evidence type="ECO:0000313" key="3">
    <source>
        <dbReference type="Proteomes" id="UP000218244"/>
    </source>
</evidence>
<dbReference type="Proteomes" id="UP000218244">
    <property type="component" value="Chromosome"/>
</dbReference>
<dbReference type="RefSeq" id="WP_096455531.1">
    <property type="nucleotide sequence ID" value="NZ_AP017369.1"/>
</dbReference>